<evidence type="ECO:0000313" key="3">
    <source>
        <dbReference type="Proteomes" id="UP000070093"/>
    </source>
</evidence>
<accession>A0A137STD7</accession>
<comment type="caution">
    <text evidence="2">The sequence shown here is derived from an EMBL/GenBank/DDBJ whole genome shotgun (WGS) entry which is preliminary data.</text>
</comment>
<dbReference type="AlphaFoldDB" id="A0A137STD7"/>
<feature type="domain" description="Arm DNA-binding" evidence="1">
    <location>
        <begin position="19"/>
        <end position="79"/>
    </location>
</feature>
<dbReference type="RefSeq" id="WP_394364949.1">
    <property type="nucleotide sequence ID" value="NZ_KQ965697.1"/>
</dbReference>
<proteinExistence type="predicted"/>
<feature type="non-terminal residue" evidence="2">
    <location>
        <position position="115"/>
    </location>
</feature>
<evidence type="ECO:0000313" key="2">
    <source>
        <dbReference type="EMBL" id="KXO15629.1"/>
    </source>
</evidence>
<sequence>MLVYNKNRQCMQSIFRTAFYLRSNYVNKEGKTPVMLRIYLNNERMSLGSTGITIVQSQWDHEKERVKGRHTEALNTNLHKLHTDGSLRRADLSSEFQPKEERLHRLASVEPVSCK</sequence>
<name>A0A137STD7_9BACT</name>
<dbReference type="Pfam" id="PF17293">
    <property type="entry name" value="Arm-DNA-bind_5"/>
    <property type="match status" value="1"/>
</dbReference>
<protein>
    <recommendedName>
        <fullName evidence="1">Arm DNA-binding domain-containing protein</fullName>
    </recommendedName>
</protein>
<dbReference type="EMBL" id="LTAG01000097">
    <property type="protein sequence ID" value="KXO15629.1"/>
    <property type="molecule type" value="Genomic_DNA"/>
</dbReference>
<reference evidence="2 3" key="1">
    <citation type="submission" date="2016-02" db="EMBL/GenBank/DDBJ databases">
        <authorList>
            <person name="Wen L."/>
            <person name="He K."/>
            <person name="Yang H."/>
        </authorList>
    </citation>
    <scope>NUCLEOTIDE SEQUENCE [LARGE SCALE GENOMIC DNA]</scope>
    <source>
        <strain evidence="2 3">GED7880</strain>
    </source>
</reference>
<organism evidence="2 3">
    <name type="scientific">Prevotella bivia</name>
    <dbReference type="NCBI Taxonomy" id="28125"/>
    <lineage>
        <taxon>Bacteria</taxon>
        <taxon>Pseudomonadati</taxon>
        <taxon>Bacteroidota</taxon>
        <taxon>Bacteroidia</taxon>
        <taxon>Bacteroidales</taxon>
        <taxon>Prevotellaceae</taxon>
        <taxon>Prevotella</taxon>
    </lineage>
</organism>
<dbReference type="InterPro" id="IPR035386">
    <property type="entry name" value="Arm-DNA-bind_5"/>
</dbReference>
<gene>
    <name evidence="2" type="ORF">HMPREF3202_01632</name>
</gene>
<evidence type="ECO:0000259" key="1">
    <source>
        <dbReference type="Pfam" id="PF17293"/>
    </source>
</evidence>
<dbReference type="Proteomes" id="UP000070093">
    <property type="component" value="Unassembled WGS sequence"/>
</dbReference>
<dbReference type="eggNOG" id="COG0582">
    <property type="taxonomic scope" value="Bacteria"/>
</dbReference>